<dbReference type="Proteomes" id="UP000239874">
    <property type="component" value="Unassembled WGS sequence"/>
</dbReference>
<dbReference type="EMBL" id="PSZC01000022">
    <property type="protein sequence ID" value="PPJ35353.1"/>
    <property type="molecule type" value="Genomic_DNA"/>
</dbReference>
<protein>
    <submittedName>
        <fullName evidence="8">LLM class flavin-dependent oxidoreductase</fullName>
    </submittedName>
</protein>
<reference evidence="8 9" key="1">
    <citation type="submission" date="2018-02" db="EMBL/GenBank/DDBJ databases">
        <title>8 Nocardia nova and 1 Nocardia cyriacigeorgica strain used for evolution to TMP-SMX.</title>
        <authorList>
            <person name="Mehta H."/>
            <person name="Weng J."/>
            <person name="Shamoo Y."/>
        </authorList>
    </citation>
    <scope>NUCLEOTIDE SEQUENCE [LARGE SCALE GENOMIC DNA]</scope>
    <source>
        <strain evidence="8 9">MDA3139</strain>
    </source>
</reference>
<keyword evidence="2 6" id="KW-0288">FMN</keyword>
<dbReference type="Gene3D" id="3.20.20.30">
    <property type="entry name" value="Luciferase-like domain"/>
    <property type="match status" value="1"/>
</dbReference>
<comment type="similarity">
    <text evidence="5">Belongs to the NtaA/SnaA/DszA monooxygenase family.</text>
</comment>
<dbReference type="GO" id="GO:0004497">
    <property type="term" value="F:monooxygenase activity"/>
    <property type="evidence" value="ECO:0007669"/>
    <property type="project" value="UniProtKB-KW"/>
</dbReference>
<dbReference type="PANTHER" id="PTHR30011">
    <property type="entry name" value="ALKANESULFONATE MONOOXYGENASE-RELATED"/>
    <property type="match status" value="1"/>
</dbReference>
<evidence type="ECO:0000256" key="4">
    <source>
        <dbReference type="ARBA" id="ARBA00023033"/>
    </source>
</evidence>
<dbReference type="AlphaFoldDB" id="A0A2S6AJG0"/>
<keyword evidence="4" id="KW-0503">Monooxygenase</keyword>
<proteinExistence type="inferred from homology"/>
<evidence type="ECO:0000256" key="1">
    <source>
        <dbReference type="ARBA" id="ARBA00022630"/>
    </source>
</evidence>
<dbReference type="NCBIfam" id="TIGR03860">
    <property type="entry name" value="FMN_nitrolo"/>
    <property type="match status" value="1"/>
</dbReference>
<evidence type="ECO:0000256" key="6">
    <source>
        <dbReference type="PIRSR" id="PIRSR000337-1"/>
    </source>
</evidence>
<dbReference type="GO" id="GO:0016705">
    <property type="term" value="F:oxidoreductase activity, acting on paired donors, with incorporation or reduction of molecular oxygen"/>
    <property type="evidence" value="ECO:0007669"/>
    <property type="project" value="InterPro"/>
</dbReference>
<feature type="binding site" evidence="6">
    <location>
        <position position="120"/>
    </location>
    <ligand>
        <name>FMN</name>
        <dbReference type="ChEBI" id="CHEBI:58210"/>
    </ligand>
</feature>
<gene>
    <name evidence="8" type="ORF">C5E45_26205</name>
</gene>
<comment type="caution">
    <text evidence="8">The sequence shown here is derived from an EMBL/GenBank/DDBJ whole genome shotgun (WGS) entry which is preliminary data.</text>
</comment>
<dbReference type="CDD" id="cd01095">
    <property type="entry name" value="Nitrilotriacetate_monoxgenase"/>
    <property type="match status" value="1"/>
</dbReference>
<feature type="domain" description="Luciferase-like" evidence="7">
    <location>
        <begin position="60"/>
        <end position="408"/>
    </location>
</feature>
<organism evidence="8 9">
    <name type="scientific">Nocardia nova</name>
    <dbReference type="NCBI Taxonomy" id="37330"/>
    <lineage>
        <taxon>Bacteria</taxon>
        <taxon>Bacillati</taxon>
        <taxon>Actinomycetota</taxon>
        <taxon>Actinomycetes</taxon>
        <taxon>Mycobacteriales</taxon>
        <taxon>Nocardiaceae</taxon>
        <taxon>Nocardia</taxon>
    </lineage>
</organism>
<evidence type="ECO:0000313" key="9">
    <source>
        <dbReference type="Proteomes" id="UP000239874"/>
    </source>
</evidence>
<dbReference type="PANTHER" id="PTHR30011:SF16">
    <property type="entry name" value="C2H2 FINGER DOMAIN TRANSCRIPTION FACTOR (EUROFUNG)-RELATED"/>
    <property type="match status" value="1"/>
</dbReference>
<evidence type="ECO:0000256" key="5">
    <source>
        <dbReference type="ARBA" id="ARBA00033748"/>
    </source>
</evidence>
<dbReference type="InterPro" id="IPR011251">
    <property type="entry name" value="Luciferase-like_dom"/>
</dbReference>
<dbReference type="InterPro" id="IPR051260">
    <property type="entry name" value="Diverse_substr_monoxygenases"/>
</dbReference>
<evidence type="ECO:0000313" key="8">
    <source>
        <dbReference type="EMBL" id="PPJ35353.1"/>
    </source>
</evidence>
<accession>A0A2S6AJG0</accession>
<feature type="binding site" evidence="6">
    <location>
        <position position="83"/>
    </location>
    <ligand>
        <name>FMN</name>
        <dbReference type="ChEBI" id="CHEBI:58210"/>
    </ligand>
</feature>
<dbReference type="OrthoDB" id="4437611at2"/>
<evidence type="ECO:0000259" key="7">
    <source>
        <dbReference type="Pfam" id="PF00296"/>
    </source>
</evidence>
<sequence length="467" mass="52052">MLVGWAGCIPVISTRQEINGRSGVRNRRQIHLGAVPYGTGGPGSHTLWLDPDIPGDASVNIDWFTDIARLAERGLFDLVFIVDSQFITPYSPPHYLNRLEPLTLLSALAVQTTRIGLVGTATTSFNSPFNLSRRLGSLDLISRGRAGWNVVTTGDAGTARNYGLDEHYDYDTRYGRAREFVELARALWDSYEDDAFVRDRTTGRFLDRSKQHRLDHDGRFFRVQGPLNLVRSPQGHPVVFQAGDSDQGRDLGAAVGEGIFTHAPDIPSGQAFYSDIKGRATKRFGRDPDHLLILPGIKIVVGDTDADAREIEAANNAADHTFTAALEEFGRPFGWHDFTAYDLDAPFPAEALAYGERSFYTQAKAITERAQQNGWTLRQAVEATRERRKSEFVGSPETVADKLIEWWEARACDGFNIAVDHPANFRRIIDEVVPILQERGVFRTEYTAQTLRGHLGLPIPPNRYNVA</sequence>
<dbReference type="InterPro" id="IPR016215">
    <property type="entry name" value="NTA_MOA"/>
</dbReference>
<dbReference type="SUPFAM" id="SSF51679">
    <property type="entry name" value="Bacterial luciferase-like"/>
    <property type="match status" value="1"/>
</dbReference>
<evidence type="ECO:0000256" key="3">
    <source>
        <dbReference type="ARBA" id="ARBA00023002"/>
    </source>
</evidence>
<keyword evidence="1 6" id="KW-0285">Flavoprotein</keyword>
<feature type="binding site" evidence="6">
    <location>
        <position position="245"/>
    </location>
    <ligand>
        <name>FMN</name>
        <dbReference type="ChEBI" id="CHEBI:58210"/>
    </ligand>
</feature>
<feature type="binding site" evidence="6">
    <location>
        <position position="174"/>
    </location>
    <ligand>
        <name>FMN</name>
        <dbReference type="ChEBI" id="CHEBI:58210"/>
    </ligand>
</feature>
<dbReference type="InterPro" id="IPR036661">
    <property type="entry name" value="Luciferase-like_sf"/>
</dbReference>
<keyword evidence="3" id="KW-0560">Oxidoreductase</keyword>
<dbReference type="PIRSF" id="PIRSF000337">
    <property type="entry name" value="NTA_MOA"/>
    <property type="match status" value="1"/>
</dbReference>
<evidence type="ECO:0000256" key="2">
    <source>
        <dbReference type="ARBA" id="ARBA00022643"/>
    </source>
</evidence>
<dbReference type="Pfam" id="PF00296">
    <property type="entry name" value="Bac_luciferase"/>
    <property type="match status" value="1"/>
</dbReference>
<name>A0A2S6AJG0_9NOCA</name>